<comment type="caution">
    <text evidence="1">The sequence shown here is derived from an EMBL/GenBank/DDBJ whole genome shotgun (WGS) entry which is preliminary data.</text>
</comment>
<proteinExistence type="predicted"/>
<dbReference type="OrthoDB" id="3794059at2759"/>
<dbReference type="GeneID" id="63848918"/>
<name>A0A9P4L9Q9_9PLEO</name>
<protein>
    <submittedName>
        <fullName evidence="1">Uncharacterized protein</fullName>
    </submittedName>
</protein>
<dbReference type="AlphaFoldDB" id="A0A9P4L9Q9"/>
<dbReference type="Proteomes" id="UP000800039">
    <property type="component" value="Unassembled WGS sequence"/>
</dbReference>
<organism evidence="1 2">
    <name type="scientific">Cucurbitaria berberidis CBS 394.84</name>
    <dbReference type="NCBI Taxonomy" id="1168544"/>
    <lineage>
        <taxon>Eukaryota</taxon>
        <taxon>Fungi</taxon>
        <taxon>Dikarya</taxon>
        <taxon>Ascomycota</taxon>
        <taxon>Pezizomycotina</taxon>
        <taxon>Dothideomycetes</taxon>
        <taxon>Pleosporomycetidae</taxon>
        <taxon>Pleosporales</taxon>
        <taxon>Pleosporineae</taxon>
        <taxon>Cucurbitariaceae</taxon>
        <taxon>Cucurbitaria</taxon>
    </lineage>
</organism>
<dbReference type="RefSeq" id="XP_040790069.1">
    <property type="nucleotide sequence ID" value="XM_040931666.1"/>
</dbReference>
<reference evidence="1" key="1">
    <citation type="submission" date="2020-01" db="EMBL/GenBank/DDBJ databases">
        <authorList>
            <consortium name="DOE Joint Genome Institute"/>
            <person name="Haridas S."/>
            <person name="Albert R."/>
            <person name="Binder M."/>
            <person name="Bloem J."/>
            <person name="Labutti K."/>
            <person name="Salamov A."/>
            <person name="Andreopoulos B."/>
            <person name="Baker S.E."/>
            <person name="Barry K."/>
            <person name="Bills G."/>
            <person name="Bluhm B.H."/>
            <person name="Cannon C."/>
            <person name="Castanera R."/>
            <person name="Culley D.E."/>
            <person name="Daum C."/>
            <person name="Ezra D."/>
            <person name="Gonzalez J.B."/>
            <person name="Henrissat B."/>
            <person name="Kuo A."/>
            <person name="Liang C."/>
            <person name="Lipzen A."/>
            <person name="Lutzoni F."/>
            <person name="Magnuson J."/>
            <person name="Mondo S."/>
            <person name="Nolan M."/>
            <person name="Ohm R."/>
            <person name="Pangilinan J."/>
            <person name="Park H.-J."/>
            <person name="Ramirez L."/>
            <person name="Alfaro M."/>
            <person name="Sun H."/>
            <person name="Tritt A."/>
            <person name="Yoshinaga Y."/>
            <person name="Zwiers L.-H."/>
            <person name="Turgeon B.G."/>
            <person name="Goodwin S.B."/>
            <person name="Spatafora J.W."/>
            <person name="Crous P.W."/>
            <person name="Grigoriev I.V."/>
        </authorList>
    </citation>
    <scope>NUCLEOTIDE SEQUENCE</scope>
    <source>
        <strain evidence="1">CBS 394.84</strain>
    </source>
</reference>
<accession>A0A9P4L9Q9</accession>
<evidence type="ECO:0000313" key="1">
    <source>
        <dbReference type="EMBL" id="KAF1847506.1"/>
    </source>
</evidence>
<gene>
    <name evidence="1" type="ORF">K460DRAFT_352636</name>
</gene>
<sequence length="213" mass="24407">MSNQKPLRPDNPSDIVMSTPIVFTSERLDLAPSRPRPRPRSTWSLYEIHMRLQTILADGPSAPSEWWIHELAKHAAQDADALCFTFHVPTLQLGFSMLMDVFPPGSLNFRADVEHLLPLLPIREGEDVQRVLLIEVILYAARELRMDWWDHARSRMALVFGVMHACMIQRKREEFRTDDGVSRGLGKMELGRDESALLDRLADDLADVLRVKI</sequence>
<dbReference type="EMBL" id="ML976615">
    <property type="protein sequence ID" value="KAF1847506.1"/>
    <property type="molecule type" value="Genomic_DNA"/>
</dbReference>
<evidence type="ECO:0000313" key="2">
    <source>
        <dbReference type="Proteomes" id="UP000800039"/>
    </source>
</evidence>
<keyword evidence="2" id="KW-1185">Reference proteome</keyword>